<dbReference type="EMBL" id="JAUSUZ010000001">
    <property type="protein sequence ID" value="MDQ0363948.1"/>
    <property type="molecule type" value="Genomic_DNA"/>
</dbReference>
<organism evidence="2 3">
    <name type="scientific">Catenuloplanes indicus</name>
    <dbReference type="NCBI Taxonomy" id="137267"/>
    <lineage>
        <taxon>Bacteria</taxon>
        <taxon>Bacillati</taxon>
        <taxon>Actinomycetota</taxon>
        <taxon>Actinomycetes</taxon>
        <taxon>Micromonosporales</taxon>
        <taxon>Micromonosporaceae</taxon>
        <taxon>Catenuloplanes</taxon>
    </lineage>
</organism>
<evidence type="ECO:0000256" key="1">
    <source>
        <dbReference type="SAM" id="MobiDB-lite"/>
    </source>
</evidence>
<comment type="caution">
    <text evidence="2">The sequence shown here is derived from an EMBL/GenBank/DDBJ whole genome shotgun (WGS) entry which is preliminary data.</text>
</comment>
<keyword evidence="3" id="KW-1185">Reference proteome</keyword>
<accession>A0AAE4AXC6</accession>
<protein>
    <submittedName>
        <fullName evidence="2">Uncharacterized protein</fullName>
    </submittedName>
</protein>
<name>A0AAE4AXC6_9ACTN</name>
<dbReference type="Proteomes" id="UP001240236">
    <property type="component" value="Unassembled WGS sequence"/>
</dbReference>
<sequence length="82" mass="8493">MKSPSAATVAPTGLGPARNAATAAMSAGSADVPSGETGRHTRRRRRRHDAESEDGELLEMNFPREIQTGPPALAAVPGDQSV</sequence>
<evidence type="ECO:0000313" key="3">
    <source>
        <dbReference type="Proteomes" id="UP001240236"/>
    </source>
</evidence>
<gene>
    <name evidence="2" type="ORF">J2S42_000617</name>
</gene>
<dbReference type="RefSeq" id="WP_307234969.1">
    <property type="nucleotide sequence ID" value="NZ_JAUSUZ010000001.1"/>
</dbReference>
<reference evidence="2 3" key="1">
    <citation type="submission" date="2023-07" db="EMBL/GenBank/DDBJ databases">
        <title>Sequencing the genomes of 1000 actinobacteria strains.</title>
        <authorList>
            <person name="Klenk H.-P."/>
        </authorList>
    </citation>
    <scope>NUCLEOTIDE SEQUENCE [LARGE SCALE GENOMIC DNA]</scope>
    <source>
        <strain evidence="2 3">DSM 44709</strain>
    </source>
</reference>
<feature type="compositionally biased region" description="Low complexity" evidence="1">
    <location>
        <begin position="17"/>
        <end position="30"/>
    </location>
</feature>
<feature type="region of interest" description="Disordered" evidence="1">
    <location>
        <begin position="1"/>
        <end position="82"/>
    </location>
</feature>
<dbReference type="AlphaFoldDB" id="A0AAE4AXC6"/>
<evidence type="ECO:0000313" key="2">
    <source>
        <dbReference type="EMBL" id="MDQ0363948.1"/>
    </source>
</evidence>
<proteinExistence type="predicted"/>